<gene>
    <name evidence="2" type="ORF">PM001_LOCUS13141</name>
</gene>
<feature type="region of interest" description="Disordered" evidence="1">
    <location>
        <begin position="116"/>
        <end position="154"/>
    </location>
</feature>
<feature type="compositionally biased region" description="Polar residues" evidence="1">
    <location>
        <begin position="132"/>
        <end position="142"/>
    </location>
</feature>
<dbReference type="Proteomes" id="UP001162060">
    <property type="component" value="Unassembled WGS sequence"/>
</dbReference>
<feature type="region of interest" description="Disordered" evidence="1">
    <location>
        <begin position="1"/>
        <end position="58"/>
    </location>
</feature>
<evidence type="ECO:0000313" key="3">
    <source>
        <dbReference type="Proteomes" id="UP001162060"/>
    </source>
</evidence>
<accession>A0AAV1U031</accession>
<evidence type="ECO:0000313" key="2">
    <source>
        <dbReference type="EMBL" id="CAK7927991.1"/>
    </source>
</evidence>
<feature type="compositionally biased region" description="Basic and acidic residues" evidence="1">
    <location>
        <begin position="122"/>
        <end position="131"/>
    </location>
</feature>
<reference evidence="2" key="1">
    <citation type="submission" date="2024-01" db="EMBL/GenBank/DDBJ databases">
        <authorList>
            <person name="Webb A."/>
        </authorList>
    </citation>
    <scope>NUCLEOTIDE SEQUENCE</scope>
    <source>
        <strain evidence="2">Pm1</strain>
    </source>
</reference>
<feature type="compositionally biased region" description="Low complexity" evidence="1">
    <location>
        <begin position="46"/>
        <end position="58"/>
    </location>
</feature>
<sequence length="154" mass="16118">MWCSTEASGTAVARMHAAKESTSHTSAAGNSSPVAVNSPRGESPRATGTSAAFAAGTAKRNLDKSEIEIIYSGESDDVSDSKATPHAFESSGADTARARLNVFGQRGGIMLEMFGSSNYSDEYSHPRDRGNTDASAHAGTNQEARDQNVLHQAP</sequence>
<name>A0AAV1U031_9STRA</name>
<organism evidence="2 3">
    <name type="scientific">Peronospora matthiolae</name>
    <dbReference type="NCBI Taxonomy" id="2874970"/>
    <lineage>
        <taxon>Eukaryota</taxon>
        <taxon>Sar</taxon>
        <taxon>Stramenopiles</taxon>
        <taxon>Oomycota</taxon>
        <taxon>Peronosporomycetes</taxon>
        <taxon>Peronosporales</taxon>
        <taxon>Peronosporaceae</taxon>
        <taxon>Peronospora</taxon>
    </lineage>
</organism>
<protein>
    <submittedName>
        <fullName evidence="2">Uncharacterized protein</fullName>
    </submittedName>
</protein>
<feature type="region of interest" description="Disordered" evidence="1">
    <location>
        <begin position="72"/>
        <end position="94"/>
    </location>
</feature>
<comment type="caution">
    <text evidence="2">The sequence shown here is derived from an EMBL/GenBank/DDBJ whole genome shotgun (WGS) entry which is preliminary data.</text>
</comment>
<proteinExistence type="predicted"/>
<evidence type="ECO:0000256" key="1">
    <source>
        <dbReference type="SAM" id="MobiDB-lite"/>
    </source>
</evidence>
<dbReference type="AlphaFoldDB" id="A0AAV1U031"/>
<feature type="compositionally biased region" description="Polar residues" evidence="1">
    <location>
        <begin position="23"/>
        <end position="35"/>
    </location>
</feature>
<dbReference type="EMBL" id="CAKLBY020000119">
    <property type="protein sequence ID" value="CAK7927991.1"/>
    <property type="molecule type" value="Genomic_DNA"/>
</dbReference>